<keyword evidence="2" id="KW-1185">Reference proteome</keyword>
<protein>
    <recommendedName>
        <fullName evidence="3">N-acetyltransferase</fullName>
    </recommendedName>
</protein>
<organism evidence="1 2">
    <name type="scientific">Clostridium gelidum</name>
    <dbReference type="NCBI Taxonomy" id="704125"/>
    <lineage>
        <taxon>Bacteria</taxon>
        <taxon>Bacillati</taxon>
        <taxon>Bacillota</taxon>
        <taxon>Clostridia</taxon>
        <taxon>Eubacteriales</taxon>
        <taxon>Clostridiaceae</taxon>
        <taxon>Clostridium</taxon>
    </lineage>
</organism>
<name>A0ABM7T040_9CLOT</name>
<dbReference type="Proteomes" id="UP000824633">
    <property type="component" value="Chromosome"/>
</dbReference>
<gene>
    <name evidence="1" type="ORF">psyc5s11_02640</name>
</gene>
<proteinExistence type="predicted"/>
<accession>A0ABM7T040</accession>
<evidence type="ECO:0000313" key="2">
    <source>
        <dbReference type="Proteomes" id="UP000824633"/>
    </source>
</evidence>
<sequence>MESRKKKAYPKVIQEKMFEYEECDHDFYVTNMDINSHEAVNFYKKRGTCEKKGYNLHVT</sequence>
<reference evidence="2" key="1">
    <citation type="submission" date="2021-07" db="EMBL/GenBank/DDBJ databases">
        <title>Complete genome sequencing of a Clostridium isolate.</title>
        <authorList>
            <person name="Ueki A."/>
            <person name="Tonouchi A."/>
        </authorList>
    </citation>
    <scope>NUCLEOTIDE SEQUENCE [LARGE SCALE GENOMIC DNA]</scope>
    <source>
        <strain evidence="2">C5S11</strain>
    </source>
</reference>
<dbReference type="EMBL" id="AP024849">
    <property type="protein sequence ID" value="BCZ44197.1"/>
    <property type="molecule type" value="Genomic_DNA"/>
</dbReference>
<evidence type="ECO:0000313" key="1">
    <source>
        <dbReference type="EMBL" id="BCZ44197.1"/>
    </source>
</evidence>
<evidence type="ECO:0008006" key="3">
    <source>
        <dbReference type="Google" id="ProtNLM"/>
    </source>
</evidence>